<dbReference type="GO" id="GO:0008784">
    <property type="term" value="F:alanine racemase activity"/>
    <property type="evidence" value="ECO:0007669"/>
    <property type="project" value="UniProtKB-EC"/>
</dbReference>
<protein>
    <submittedName>
        <fullName evidence="6">Alanine racemase</fullName>
        <ecNumber evidence="6">5.1.1.1</ecNumber>
    </submittedName>
</protein>
<accession>A0A9E7U799</accession>
<sequence length="368" mass="38508">MPTERRGHASSVPAPVVRLDPSAIRENATAVRDRFDGRVVGVTKAVCGDPVVARAMLAGGLDGLADSRVRNLERLRDAVGPHVERTLLVSPTVGDVGRVLRAADRSLVTERAVVEALSAAARRRGLTHDVVVMVDTGDRREGVLPADAPALVAAAADLDGVRVAGVGTNVGCLSGVLPTAESMASFVETVEACEAAVGRRLDVVSGGSSVTLPLAEAGDLPARVNELRVGEAILLGTDAARDRHLPSLRRDAFTLHAEVVECKRKPATPAGPQGQPVDGTRPDPESRAEGPRRRAVLTLGRQDTVPEQLDPVRDGVRVVGASSDHTVCDVTDAGDVAVGDRLAFRLGYRALLQASTSAYVTRVVGETE</sequence>
<name>A0A9E7U799_9EURY</name>
<dbReference type="GO" id="GO:0005829">
    <property type="term" value="C:cytosol"/>
    <property type="evidence" value="ECO:0007669"/>
    <property type="project" value="TreeGrafter"/>
</dbReference>
<keyword evidence="2" id="KW-0663">Pyridoxal phosphate</keyword>
<dbReference type="Pfam" id="PF01168">
    <property type="entry name" value="Ala_racemase_N"/>
    <property type="match status" value="1"/>
</dbReference>
<evidence type="ECO:0000256" key="1">
    <source>
        <dbReference type="ARBA" id="ARBA00001933"/>
    </source>
</evidence>
<dbReference type="GeneID" id="74943682"/>
<keyword evidence="3 6" id="KW-0413">Isomerase</keyword>
<dbReference type="SUPFAM" id="SSF51419">
    <property type="entry name" value="PLP-binding barrel"/>
    <property type="match status" value="1"/>
</dbReference>
<reference evidence="6" key="1">
    <citation type="submission" date="2022-09" db="EMBL/GenBank/DDBJ databases">
        <title>Diverse halophilic archaea isolated from saline environments.</title>
        <authorList>
            <person name="Cui H.-L."/>
        </authorList>
    </citation>
    <scope>NUCLEOTIDE SEQUENCE</scope>
    <source>
        <strain evidence="6">ZS-35-S2</strain>
    </source>
</reference>
<dbReference type="AlphaFoldDB" id="A0A9E7U799"/>
<keyword evidence="7" id="KW-1185">Reference proteome</keyword>
<dbReference type="InterPro" id="IPR000821">
    <property type="entry name" value="Ala_racemase"/>
</dbReference>
<evidence type="ECO:0000313" key="7">
    <source>
        <dbReference type="Proteomes" id="UP001057580"/>
    </source>
</evidence>
<gene>
    <name evidence="6" type="ORF">N0B31_14630</name>
</gene>
<dbReference type="InterPro" id="IPR029066">
    <property type="entry name" value="PLP-binding_barrel"/>
</dbReference>
<dbReference type="KEGG" id="ssai:N0B31_14630"/>
<dbReference type="RefSeq" id="WP_260592365.1">
    <property type="nucleotide sequence ID" value="NZ_CP104003.1"/>
</dbReference>
<evidence type="ECO:0000259" key="5">
    <source>
        <dbReference type="Pfam" id="PF01168"/>
    </source>
</evidence>
<feature type="compositionally biased region" description="Basic and acidic residues" evidence="4">
    <location>
        <begin position="280"/>
        <end position="292"/>
    </location>
</feature>
<feature type="domain" description="Alanine racemase N-terminal" evidence="5">
    <location>
        <begin position="20"/>
        <end position="234"/>
    </location>
</feature>
<evidence type="ECO:0000313" key="6">
    <source>
        <dbReference type="EMBL" id="UWM53371.1"/>
    </source>
</evidence>
<feature type="region of interest" description="Disordered" evidence="4">
    <location>
        <begin position="263"/>
        <end position="295"/>
    </location>
</feature>
<dbReference type="EMBL" id="CP104003">
    <property type="protein sequence ID" value="UWM53371.1"/>
    <property type="molecule type" value="Genomic_DNA"/>
</dbReference>
<dbReference type="InterPro" id="IPR001608">
    <property type="entry name" value="Ala_racemase_N"/>
</dbReference>
<dbReference type="GO" id="GO:0030170">
    <property type="term" value="F:pyridoxal phosphate binding"/>
    <property type="evidence" value="ECO:0007669"/>
    <property type="project" value="TreeGrafter"/>
</dbReference>
<dbReference type="EC" id="5.1.1.1" evidence="6"/>
<organism evidence="6 7">
    <name type="scientific">Salinirubellus salinus</name>
    <dbReference type="NCBI Taxonomy" id="1364945"/>
    <lineage>
        <taxon>Archaea</taxon>
        <taxon>Methanobacteriati</taxon>
        <taxon>Methanobacteriota</taxon>
        <taxon>Stenosarchaea group</taxon>
        <taxon>Halobacteria</taxon>
        <taxon>Halobacteriales</taxon>
        <taxon>Natronomonadaceae</taxon>
        <taxon>Salinirubellus</taxon>
    </lineage>
</organism>
<dbReference type="PANTHER" id="PTHR30511:SF3">
    <property type="entry name" value="LYSINE RACEMASE"/>
    <property type="match status" value="1"/>
</dbReference>
<comment type="cofactor">
    <cofactor evidence="1">
        <name>pyridoxal 5'-phosphate</name>
        <dbReference type="ChEBI" id="CHEBI:597326"/>
    </cofactor>
</comment>
<dbReference type="Proteomes" id="UP001057580">
    <property type="component" value="Chromosome"/>
</dbReference>
<dbReference type="PANTHER" id="PTHR30511">
    <property type="entry name" value="ALANINE RACEMASE"/>
    <property type="match status" value="1"/>
</dbReference>
<evidence type="ECO:0000256" key="4">
    <source>
        <dbReference type="SAM" id="MobiDB-lite"/>
    </source>
</evidence>
<evidence type="ECO:0000256" key="3">
    <source>
        <dbReference type="ARBA" id="ARBA00023235"/>
    </source>
</evidence>
<proteinExistence type="predicted"/>
<evidence type="ECO:0000256" key="2">
    <source>
        <dbReference type="ARBA" id="ARBA00022898"/>
    </source>
</evidence>
<dbReference type="Gene3D" id="3.20.20.10">
    <property type="entry name" value="Alanine racemase"/>
    <property type="match status" value="1"/>
</dbReference>